<comment type="caution">
    <text evidence="2">The sequence shown here is derived from an EMBL/GenBank/DDBJ whole genome shotgun (WGS) entry which is preliminary data.</text>
</comment>
<sequence>MQRACLWCAEGTPKASLSAPVRAWTAPSATPLVHETPAPPDAATLPTNSAPSIPATSQQAPSPHQGTPTDASHAAPADSPVTKQRNQQRPKLTTSTAYSSTPVPHASTPSSSGTCSTPPPQI</sequence>
<reference evidence="2" key="1">
    <citation type="journal article" date="2022" name="bioRxiv">
        <title>Sequencing and chromosome-scale assembly of the giantPleurodeles waltlgenome.</title>
        <authorList>
            <person name="Brown T."/>
            <person name="Elewa A."/>
            <person name="Iarovenko S."/>
            <person name="Subramanian E."/>
            <person name="Araus A.J."/>
            <person name="Petzold A."/>
            <person name="Susuki M."/>
            <person name="Suzuki K.-i.T."/>
            <person name="Hayashi T."/>
            <person name="Toyoda A."/>
            <person name="Oliveira C."/>
            <person name="Osipova E."/>
            <person name="Leigh N.D."/>
            <person name="Simon A."/>
            <person name="Yun M.H."/>
        </authorList>
    </citation>
    <scope>NUCLEOTIDE SEQUENCE</scope>
    <source>
        <strain evidence="2">20211129_DDA</strain>
        <tissue evidence="2">Liver</tissue>
    </source>
</reference>
<feature type="compositionally biased region" description="Polar residues" evidence="1">
    <location>
        <begin position="48"/>
        <end position="70"/>
    </location>
</feature>
<proteinExistence type="predicted"/>
<evidence type="ECO:0000313" key="3">
    <source>
        <dbReference type="Proteomes" id="UP001066276"/>
    </source>
</evidence>
<dbReference type="EMBL" id="JANPWB010000010">
    <property type="protein sequence ID" value="KAJ1136833.1"/>
    <property type="molecule type" value="Genomic_DNA"/>
</dbReference>
<evidence type="ECO:0000256" key="1">
    <source>
        <dbReference type="SAM" id="MobiDB-lite"/>
    </source>
</evidence>
<feature type="compositionally biased region" description="Low complexity" evidence="1">
    <location>
        <begin position="107"/>
        <end position="116"/>
    </location>
</feature>
<name>A0AAV7QED6_PLEWA</name>
<gene>
    <name evidence="2" type="ORF">NDU88_003247</name>
</gene>
<keyword evidence="3" id="KW-1185">Reference proteome</keyword>
<dbReference type="Proteomes" id="UP001066276">
    <property type="component" value="Chromosome 6"/>
</dbReference>
<feature type="compositionally biased region" description="Polar residues" evidence="1">
    <location>
        <begin position="81"/>
        <end position="102"/>
    </location>
</feature>
<feature type="region of interest" description="Disordered" evidence="1">
    <location>
        <begin position="28"/>
        <end position="122"/>
    </location>
</feature>
<accession>A0AAV7QED6</accession>
<organism evidence="2 3">
    <name type="scientific">Pleurodeles waltl</name>
    <name type="common">Iberian ribbed newt</name>
    <dbReference type="NCBI Taxonomy" id="8319"/>
    <lineage>
        <taxon>Eukaryota</taxon>
        <taxon>Metazoa</taxon>
        <taxon>Chordata</taxon>
        <taxon>Craniata</taxon>
        <taxon>Vertebrata</taxon>
        <taxon>Euteleostomi</taxon>
        <taxon>Amphibia</taxon>
        <taxon>Batrachia</taxon>
        <taxon>Caudata</taxon>
        <taxon>Salamandroidea</taxon>
        <taxon>Salamandridae</taxon>
        <taxon>Pleurodelinae</taxon>
        <taxon>Pleurodeles</taxon>
    </lineage>
</organism>
<protein>
    <submittedName>
        <fullName evidence="2">Uncharacterized protein</fullName>
    </submittedName>
</protein>
<evidence type="ECO:0000313" key="2">
    <source>
        <dbReference type="EMBL" id="KAJ1136833.1"/>
    </source>
</evidence>
<dbReference type="AlphaFoldDB" id="A0AAV7QED6"/>